<dbReference type="OrthoDB" id="5071209at2759"/>
<dbReference type="EMBL" id="SRPS01000259">
    <property type="protein sequence ID" value="KAG5961182.1"/>
    <property type="molecule type" value="Genomic_DNA"/>
</dbReference>
<dbReference type="SUPFAM" id="SSF56112">
    <property type="entry name" value="Protein kinase-like (PK-like)"/>
    <property type="match status" value="1"/>
</dbReference>
<dbReference type="PANTHER" id="PTHR37171:SF1">
    <property type="entry name" value="SERINE_THREONINE-PROTEIN KINASE YRZF-RELATED"/>
    <property type="match status" value="1"/>
</dbReference>
<comment type="caution">
    <text evidence="2">The sequence shown here is derived from an EMBL/GenBank/DDBJ whole genome shotgun (WGS) entry which is preliminary data.</text>
</comment>
<dbReference type="Proteomes" id="UP000784919">
    <property type="component" value="Unassembled WGS sequence"/>
</dbReference>
<reference evidence="2" key="1">
    <citation type="journal article" date="2020" name="bioRxiv">
        <title>Whole genome comparisons of ergot fungi reveals the divergence and evolution of species within the genus Claviceps are the result of varying mechanisms driving genome evolution and host range expansion.</title>
        <authorList>
            <person name="Wyka S.A."/>
            <person name="Mondo S.J."/>
            <person name="Liu M."/>
            <person name="Dettman J."/>
            <person name="Nalam V."/>
            <person name="Broders K.D."/>
        </authorList>
    </citation>
    <scope>NUCLEOTIDE SEQUENCE</scope>
    <source>
        <strain evidence="2">CCC 1102</strain>
    </source>
</reference>
<evidence type="ECO:0008006" key="4">
    <source>
        <dbReference type="Google" id="ProtNLM"/>
    </source>
</evidence>
<name>A0A9P7SN97_9HYPO</name>
<gene>
    <name evidence="2" type="ORF">E4U56_003974</name>
</gene>
<dbReference type="AlphaFoldDB" id="A0A9P7SN97"/>
<organism evidence="2 3">
    <name type="scientific">Claviceps arundinis</name>
    <dbReference type="NCBI Taxonomy" id="1623583"/>
    <lineage>
        <taxon>Eukaryota</taxon>
        <taxon>Fungi</taxon>
        <taxon>Dikarya</taxon>
        <taxon>Ascomycota</taxon>
        <taxon>Pezizomycotina</taxon>
        <taxon>Sordariomycetes</taxon>
        <taxon>Hypocreomycetidae</taxon>
        <taxon>Hypocreales</taxon>
        <taxon>Clavicipitaceae</taxon>
        <taxon>Claviceps</taxon>
    </lineage>
</organism>
<evidence type="ECO:0000313" key="3">
    <source>
        <dbReference type="Proteomes" id="UP000784919"/>
    </source>
</evidence>
<dbReference type="InterPro" id="IPR052396">
    <property type="entry name" value="Meiotic_Drive_Suppr_Kinase"/>
</dbReference>
<dbReference type="InterPro" id="IPR011009">
    <property type="entry name" value="Kinase-like_dom_sf"/>
</dbReference>
<dbReference type="Gene3D" id="1.10.510.10">
    <property type="entry name" value="Transferase(Phosphotransferase) domain 1"/>
    <property type="match status" value="1"/>
</dbReference>
<proteinExistence type="predicted"/>
<evidence type="ECO:0000256" key="1">
    <source>
        <dbReference type="SAM" id="MobiDB-lite"/>
    </source>
</evidence>
<dbReference type="Pfam" id="PF06293">
    <property type="entry name" value="Kdo"/>
    <property type="match status" value="1"/>
</dbReference>
<feature type="region of interest" description="Disordered" evidence="1">
    <location>
        <begin position="349"/>
        <end position="368"/>
    </location>
</feature>
<protein>
    <recommendedName>
        <fullName evidence="4">Protein kinase domain-containing protein</fullName>
    </recommendedName>
</protein>
<sequence length="368" mass="40954">MSSKISYILDKIWSLNSIAGWVTWKEDVTTALRMSGFGNLLKGKRDAESETSDGLDAESQKPNHQGPARGDQVATQQHCVPAMATPQQKNSNVRLLYCGFDVDEPDDSHYRFLVDGRHVKYVTIAPGVFGGIKMGERVGEPLVLGKILPPFPVGDWNDGHVAKDPVTGKATFIRTEKVQFPEVKSVWHNVKLNELDFSPHPGGRMREGVHVVTHPTVNGGEPVLMKLTVWPLENEMYYMELETAAYQWICDTGIGPKFLGHVTEGPNGRIIGFVTEWLDGTRSAEPRDLDGCKKALARLHQLGIKHGDINKYNFLVREGEGHEDEVVLIDFESARRDRPHVELEDEMKALKNSLESTDPRGGPGVVLE</sequence>
<feature type="region of interest" description="Disordered" evidence="1">
    <location>
        <begin position="43"/>
        <end position="75"/>
    </location>
</feature>
<evidence type="ECO:0000313" key="2">
    <source>
        <dbReference type="EMBL" id="KAG5961182.1"/>
    </source>
</evidence>
<dbReference type="PANTHER" id="PTHR37171">
    <property type="entry name" value="SERINE/THREONINE-PROTEIN KINASE YRZF-RELATED"/>
    <property type="match status" value="1"/>
</dbReference>
<accession>A0A9P7SN97</accession>